<dbReference type="GO" id="GO:0006310">
    <property type="term" value="P:DNA recombination"/>
    <property type="evidence" value="ECO:0007669"/>
    <property type="project" value="UniProtKB-KW"/>
</dbReference>
<dbReference type="OrthoDB" id="9803188at2"/>
<dbReference type="InterPro" id="IPR013762">
    <property type="entry name" value="Integrase-like_cat_sf"/>
</dbReference>
<dbReference type="Pfam" id="PF14657">
    <property type="entry name" value="Arm-DNA-bind_4"/>
    <property type="match status" value="1"/>
</dbReference>
<dbReference type="InterPro" id="IPR010998">
    <property type="entry name" value="Integrase_recombinase_N"/>
</dbReference>
<dbReference type="AlphaFoldDB" id="G5GMG8"/>
<dbReference type="Pfam" id="PF00589">
    <property type="entry name" value="Phage_integrase"/>
    <property type="match status" value="2"/>
</dbReference>
<dbReference type="PANTHER" id="PTHR30349:SF64">
    <property type="entry name" value="PROPHAGE INTEGRASE INTD-RELATED"/>
    <property type="match status" value="1"/>
</dbReference>
<evidence type="ECO:0008006" key="10">
    <source>
        <dbReference type="Google" id="ProtNLM"/>
    </source>
</evidence>
<dbReference type="RefSeq" id="WP_006691899.1">
    <property type="nucleotide sequence ID" value="NZ_JH376797.1"/>
</dbReference>
<comment type="caution">
    <text evidence="8">The sequence shown here is derived from an EMBL/GenBank/DDBJ whole genome shotgun (WGS) entry which is preliminary data.</text>
</comment>
<dbReference type="InterPro" id="IPR028259">
    <property type="entry name" value="AP2-like_int_N"/>
</dbReference>
<dbReference type="Gene3D" id="1.10.150.130">
    <property type="match status" value="1"/>
</dbReference>
<name>G5GMG8_9FIRM</name>
<dbReference type="GO" id="GO:0015074">
    <property type="term" value="P:DNA integration"/>
    <property type="evidence" value="ECO:0007669"/>
    <property type="project" value="UniProtKB-KW"/>
</dbReference>
<dbReference type="InterPro" id="IPR044068">
    <property type="entry name" value="CB"/>
</dbReference>
<organism evidence="8 9">
    <name type="scientific">Selenomonas infelix ATCC 43532</name>
    <dbReference type="NCBI Taxonomy" id="679201"/>
    <lineage>
        <taxon>Bacteria</taxon>
        <taxon>Bacillati</taxon>
        <taxon>Bacillota</taxon>
        <taxon>Negativicutes</taxon>
        <taxon>Selenomonadales</taxon>
        <taxon>Selenomonadaceae</taxon>
        <taxon>Selenomonas</taxon>
    </lineage>
</organism>
<keyword evidence="9" id="KW-1185">Reference proteome</keyword>
<dbReference type="GO" id="GO:0003677">
    <property type="term" value="F:DNA binding"/>
    <property type="evidence" value="ECO:0007669"/>
    <property type="project" value="UniProtKB-UniRule"/>
</dbReference>
<evidence type="ECO:0000259" key="7">
    <source>
        <dbReference type="PROSITE" id="PS51900"/>
    </source>
</evidence>
<dbReference type="InterPro" id="IPR011010">
    <property type="entry name" value="DNA_brk_join_enz"/>
</dbReference>
<dbReference type="InterPro" id="IPR002104">
    <property type="entry name" value="Integrase_catalytic"/>
</dbReference>
<dbReference type="STRING" id="679201.HMPREF9334_00449"/>
<dbReference type="PROSITE" id="PS51898">
    <property type="entry name" value="TYR_RECOMBINASE"/>
    <property type="match status" value="1"/>
</dbReference>
<evidence type="ECO:0000259" key="6">
    <source>
        <dbReference type="PROSITE" id="PS51898"/>
    </source>
</evidence>
<dbReference type="Gene3D" id="1.10.443.10">
    <property type="entry name" value="Intergrase catalytic core"/>
    <property type="match status" value="1"/>
</dbReference>
<comment type="similarity">
    <text evidence="1">Belongs to the 'phage' integrase family.</text>
</comment>
<keyword evidence="2" id="KW-0229">DNA integration</keyword>
<dbReference type="eggNOG" id="COG0582">
    <property type="taxonomic scope" value="Bacteria"/>
</dbReference>
<reference evidence="8 9" key="1">
    <citation type="submission" date="2011-08" db="EMBL/GenBank/DDBJ databases">
        <title>The Genome Sequence of Selenomonas infelix ATCC 43532.</title>
        <authorList>
            <consortium name="The Broad Institute Genome Sequencing Platform"/>
            <person name="Earl A."/>
            <person name="Ward D."/>
            <person name="Feldgarden M."/>
            <person name="Gevers D."/>
            <person name="Izard J."/>
            <person name="Blanton J.M."/>
            <person name="Baranova O.V."/>
            <person name="Dewhirst F.E."/>
            <person name="Young S.K."/>
            <person name="Zeng Q."/>
            <person name="Gargeya S."/>
            <person name="Fitzgerald M."/>
            <person name="Haas B."/>
            <person name="Abouelleil A."/>
            <person name="Alvarado L."/>
            <person name="Arachchi H.M."/>
            <person name="Berlin A."/>
            <person name="Brown A."/>
            <person name="Chapman S.B."/>
            <person name="Chen Z."/>
            <person name="Dunbar C."/>
            <person name="Freedman E."/>
            <person name="Gearin G."/>
            <person name="Gellesch M."/>
            <person name="Goldberg J."/>
            <person name="Griggs A."/>
            <person name="Gujja S."/>
            <person name="Heiman D."/>
            <person name="Howarth C."/>
            <person name="Larson L."/>
            <person name="Lui A."/>
            <person name="MacDonald P.J.P."/>
            <person name="Montmayeur A."/>
            <person name="Murphy C."/>
            <person name="Neiman D."/>
            <person name="Pearson M."/>
            <person name="Priest M."/>
            <person name="Roberts A."/>
            <person name="Saif S."/>
            <person name="Shea T."/>
            <person name="Shenoy N."/>
            <person name="Sisk P."/>
            <person name="Stolte C."/>
            <person name="Sykes S."/>
            <person name="Wortman J."/>
            <person name="Nusbaum C."/>
            <person name="Birren B."/>
        </authorList>
    </citation>
    <scope>NUCLEOTIDE SEQUENCE [LARGE SCALE GENOMIC DNA]</scope>
    <source>
        <strain evidence="8 9">ATCC 43532</strain>
    </source>
</reference>
<evidence type="ECO:0000256" key="3">
    <source>
        <dbReference type="ARBA" id="ARBA00023125"/>
    </source>
</evidence>
<sequence>MAKKATIRTRKRGKTYSYSFDAGKNPMTGKRKAIEKGGYATEQEAYDAGVAAYADWKSGNIGITSERVKLRDYLAAWLENVMRPNVSRGTHYDYESAIRVRINPILGDIYVQDLRPRDVDSWMKRLAEKGLSKNSLSLSRTVLSNALKYAVYPAEIITSNPCAGISIPRSAPKKLVERSIITPEQFAALLKKCPIGHKYHILLRLAYHTGARIGEVLGLTWDDVDLQNSTIHICRQLSSAGRRCRMFFSVPKSSASTRKIYIDGGMVNALRQWKTIQARNELRLGNAYQIVYECPDRRVYTAPKIEAAPEGMVRRPLVCSDRFGLPICYASLRRLLSAHGLNSHSFRHTHATRLIEAGANPIDVAARLGHADVSITQNLYAHDTEEMQRETAAIFARFVDK</sequence>
<gene>
    <name evidence="8" type="ORF">HMPREF9334_00449</name>
</gene>
<proteinExistence type="inferred from homology"/>
<dbReference type="PATRIC" id="fig|679201.3.peg.454"/>
<dbReference type="Pfam" id="PF14659">
    <property type="entry name" value="Phage_int_SAM_3"/>
    <property type="match status" value="1"/>
</dbReference>
<dbReference type="Proteomes" id="UP000004129">
    <property type="component" value="Unassembled WGS sequence"/>
</dbReference>
<feature type="domain" description="Core-binding (CB)" evidence="7">
    <location>
        <begin position="68"/>
        <end position="151"/>
    </location>
</feature>
<dbReference type="CDD" id="cd01189">
    <property type="entry name" value="INT_ICEBs1_C_like"/>
    <property type="match status" value="1"/>
</dbReference>
<accession>G5GMG8</accession>
<keyword evidence="3 5" id="KW-0238">DNA-binding</keyword>
<dbReference type="EMBL" id="ACZM01000004">
    <property type="protein sequence ID" value="EHG21746.1"/>
    <property type="molecule type" value="Genomic_DNA"/>
</dbReference>
<evidence type="ECO:0000313" key="9">
    <source>
        <dbReference type="Proteomes" id="UP000004129"/>
    </source>
</evidence>
<dbReference type="SUPFAM" id="SSF56349">
    <property type="entry name" value="DNA breaking-rejoining enzymes"/>
    <property type="match status" value="1"/>
</dbReference>
<evidence type="ECO:0000256" key="4">
    <source>
        <dbReference type="ARBA" id="ARBA00023172"/>
    </source>
</evidence>
<dbReference type="InterPro" id="IPR050090">
    <property type="entry name" value="Tyrosine_recombinase_XerCD"/>
</dbReference>
<evidence type="ECO:0000256" key="5">
    <source>
        <dbReference type="PROSITE-ProRule" id="PRU01248"/>
    </source>
</evidence>
<evidence type="ECO:0000313" key="8">
    <source>
        <dbReference type="EMBL" id="EHG21746.1"/>
    </source>
</evidence>
<evidence type="ECO:0000256" key="1">
    <source>
        <dbReference type="ARBA" id="ARBA00008857"/>
    </source>
</evidence>
<dbReference type="HOGENOM" id="CLU_027562_17_6_9"/>
<evidence type="ECO:0000256" key="2">
    <source>
        <dbReference type="ARBA" id="ARBA00022908"/>
    </source>
</evidence>
<dbReference type="PROSITE" id="PS51900">
    <property type="entry name" value="CB"/>
    <property type="match status" value="1"/>
</dbReference>
<protein>
    <recommendedName>
        <fullName evidence="10">Tyr recombinase domain-containing protein</fullName>
    </recommendedName>
</protein>
<feature type="domain" description="Tyr recombinase" evidence="6">
    <location>
        <begin position="176"/>
        <end position="393"/>
    </location>
</feature>
<dbReference type="InterPro" id="IPR004107">
    <property type="entry name" value="Integrase_SAM-like_N"/>
</dbReference>
<dbReference type="PANTHER" id="PTHR30349">
    <property type="entry name" value="PHAGE INTEGRASE-RELATED"/>
    <property type="match status" value="1"/>
</dbReference>
<keyword evidence="4" id="KW-0233">DNA recombination</keyword>